<evidence type="ECO:0000256" key="5">
    <source>
        <dbReference type="ARBA" id="ARBA00022989"/>
    </source>
</evidence>
<reference evidence="9 10" key="1">
    <citation type="submission" date="2018-02" db="EMBL/GenBank/DDBJ databases">
        <title>Subsurface microbial communities from deep shales in Ohio and West Virginia, USA.</title>
        <authorList>
            <person name="Wrighton K."/>
        </authorList>
    </citation>
    <scope>NUCLEOTIDE SEQUENCE [LARGE SCALE GENOMIC DNA]</scope>
    <source>
        <strain evidence="9 10">OWC-DMM</strain>
    </source>
</reference>
<keyword evidence="5 7" id="KW-1133">Transmembrane helix</keyword>
<keyword evidence="3" id="KW-0997">Cell inner membrane</keyword>
<evidence type="ECO:0000256" key="6">
    <source>
        <dbReference type="ARBA" id="ARBA00023136"/>
    </source>
</evidence>
<evidence type="ECO:0000256" key="3">
    <source>
        <dbReference type="ARBA" id="ARBA00022519"/>
    </source>
</evidence>
<feature type="transmembrane region" description="Helical" evidence="7">
    <location>
        <begin position="20"/>
        <end position="39"/>
    </location>
</feature>
<keyword evidence="4 7" id="KW-0812">Transmembrane</keyword>
<dbReference type="GO" id="GO:0005886">
    <property type="term" value="C:plasma membrane"/>
    <property type="evidence" value="ECO:0007669"/>
    <property type="project" value="UniProtKB-SubCell"/>
</dbReference>
<dbReference type="PANTHER" id="PTHR30462:SF0">
    <property type="entry name" value="INTERMEMBRANE TRANSPORT PROTEIN YEBT"/>
    <property type="match status" value="1"/>
</dbReference>
<name>A0A2S6HFL4_9GAMM</name>
<proteinExistence type="predicted"/>
<dbReference type="RefSeq" id="WP_104428744.1">
    <property type="nucleotide sequence ID" value="NZ_PTIZ01000004.1"/>
</dbReference>
<feature type="domain" description="Mce/MlaD" evidence="8">
    <location>
        <begin position="46"/>
        <end position="137"/>
    </location>
</feature>
<dbReference type="InterPro" id="IPR003399">
    <property type="entry name" value="Mce/MlaD"/>
</dbReference>
<dbReference type="PANTHER" id="PTHR30462">
    <property type="entry name" value="INTERMEMBRANE TRANSPORT PROTEIN PQIB-RELATED"/>
    <property type="match status" value="1"/>
</dbReference>
<sequence length="526" mass="57391">MNDFIDPDASEVTINKKTELPLVWFLPLIALLVSGWLIAKSYNEKGPVITISFPTAEGLEVDKTKIKYLNVEIGKVTAISISDDLKTIVITAQMNSTAAGYLNQNTSFWVVRPQVGLGGISGLGTLLSGPYIAIKPGDGSKENHFTGLTTPPLLKNNADGTHFILETNNLGSMKPGTPINFHGITVGEVLSHKLSDEANAIRLTIFINKPYDQFVRKNTRFWIDSGIDLSAGTDGFKVRTGPLISLLSGGIAFRAAAEDTIENIQPEYSLFPLYDTYTLSTQIVYQNTLKYVMYFNGSVRGLTVGAPVQIRGIPIGKVTEINLELDKKTAEIHIPVTVELEPDRIKEINNDNNISDKDVMAQLINKGLRAQLQTGSLLTGQLLVDLDFHPKSKIVLSDNKSVYPEFPTTASSLDQFTHSANIIMDKVAKLPLEDLTAEANKTLQSLQGTSKAATGMLVTAQGTLDTADKTMASAHQVLSIMEPGSTTHYELEQLLQELTQAASSVKQLTDYLEQNPNSLIRGKKDQ</sequence>
<feature type="domain" description="Mce/MlaD" evidence="8">
    <location>
        <begin position="160"/>
        <end position="224"/>
    </location>
</feature>
<evidence type="ECO:0000256" key="7">
    <source>
        <dbReference type="SAM" id="Phobius"/>
    </source>
</evidence>
<dbReference type="Pfam" id="PF02470">
    <property type="entry name" value="MlaD"/>
    <property type="match status" value="3"/>
</dbReference>
<dbReference type="EMBL" id="PTIZ01000004">
    <property type="protein sequence ID" value="PPK76274.1"/>
    <property type="molecule type" value="Genomic_DNA"/>
</dbReference>
<gene>
    <name evidence="9" type="ORF">B0F87_104366</name>
</gene>
<dbReference type="Proteomes" id="UP000240010">
    <property type="component" value="Unassembled WGS sequence"/>
</dbReference>
<dbReference type="InterPro" id="IPR051800">
    <property type="entry name" value="PqiA-PqiB_transport"/>
</dbReference>
<evidence type="ECO:0000313" key="10">
    <source>
        <dbReference type="Proteomes" id="UP000240010"/>
    </source>
</evidence>
<evidence type="ECO:0000313" key="9">
    <source>
        <dbReference type="EMBL" id="PPK76274.1"/>
    </source>
</evidence>
<evidence type="ECO:0000256" key="2">
    <source>
        <dbReference type="ARBA" id="ARBA00022475"/>
    </source>
</evidence>
<comment type="caution">
    <text evidence="9">The sequence shown here is derived from an EMBL/GenBank/DDBJ whole genome shotgun (WGS) entry which is preliminary data.</text>
</comment>
<keyword evidence="6 7" id="KW-0472">Membrane</keyword>
<accession>A0A2S6HFL4</accession>
<protein>
    <submittedName>
        <fullName evidence="9">Paraquat-inducible protein B</fullName>
    </submittedName>
</protein>
<evidence type="ECO:0000259" key="8">
    <source>
        <dbReference type="Pfam" id="PF02470"/>
    </source>
</evidence>
<evidence type="ECO:0000256" key="1">
    <source>
        <dbReference type="ARBA" id="ARBA00004533"/>
    </source>
</evidence>
<comment type="subcellular location">
    <subcellularLocation>
        <location evidence="1">Cell inner membrane</location>
    </subcellularLocation>
</comment>
<organism evidence="9 10">
    <name type="scientific">Methylobacter tundripaludum</name>
    <dbReference type="NCBI Taxonomy" id="173365"/>
    <lineage>
        <taxon>Bacteria</taxon>
        <taxon>Pseudomonadati</taxon>
        <taxon>Pseudomonadota</taxon>
        <taxon>Gammaproteobacteria</taxon>
        <taxon>Methylococcales</taxon>
        <taxon>Methylococcaceae</taxon>
        <taxon>Methylobacter</taxon>
    </lineage>
</organism>
<evidence type="ECO:0000256" key="4">
    <source>
        <dbReference type="ARBA" id="ARBA00022692"/>
    </source>
</evidence>
<keyword evidence="2" id="KW-1003">Cell membrane</keyword>
<feature type="domain" description="Mce/MlaD" evidence="8">
    <location>
        <begin position="288"/>
        <end position="388"/>
    </location>
</feature>
<dbReference type="AlphaFoldDB" id="A0A2S6HFL4"/>